<name>A0A317PRY6_9HYPH</name>
<evidence type="ECO:0000259" key="1">
    <source>
        <dbReference type="Pfam" id="PF07238"/>
    </source>
</evidence>
<evidence type="ECO:0000313" key="3">
    <source>
        <dbReference type="Proteomes" id="UP000246352"/>
    </source>
</evidence>
<dbReference type="GO" id="GO:0035438">
    <property type="term" value="F:cyclic-di-GMP binding"/>
    <property type="evidence" value="ECO:0007669"/>
    <property type="project" value="InterPro"/>
</dbReference>
<dbReference type="Pfam" id="PF07238">
    <property type="entry name" value="PilZ"/>
    <property type="match status" value="1"/>
</dbReference>
<protein>
    <submittedName>
        <fullName evidence="2">PilZ domain-containing protein</fullName>
    </submittedName>
</protein>
<dbReference type="RefSeq" id="WP_110030696.1">
    <property type="nucleotide sequence ID" value="NZ_QGTR01000001.1"/>
</dbReference>
<comment type="caution">
    <text evidence="2">The sequence shown here is derived from an EMBL/GenBank/DDBJ whole genome shotgun (WGS) entry which is preliminary data.</text>
</comment>
<dbReference type="Proteomes" id="UP000246352">
    <property type="component" value="Unassembled WGS sequence"/>
</dbReference>
<evidence type="ECO:0000313" key="2">
    <source>
        <dbReference type="EMBL" id="PWW04241.1"/>
    </source>
</evidence>
<proteinExistence type="predicted"/>
<dbReference type="AlphaFoldDB" id="A0A317PRY6"/>
<reference evidence="2 3" key="1">
    <citation type="submission" date="2018-05" db="EMBL/GenBank/DDBJ databases">
        <title>Genomic Encyclopedia of Type Strains, Phase IV (KMG-IV): sequencing the most valuable type-strain genomes for metagenomic binning, comparative biology and taxonomic classification.</title>
        <authorList>
            <person name="Goeker M."/>
        </authorList>
    </citation>
    <scope>NUCLEOTIDE SEQUENCE [LARGE SCALE GENOMIC DNA]</scope>
    <source>
        <strain evidence="2 3">DSM 16791</strain>
    </source>
</reference>
<organism evidence="2 3">
    <name type="scientific">Hoeflea marina</name>
    <dbReference type="NCBI Taxonomy" id="274592"/>
    <lineage>
        <taxon>Bacteria</taxon>
        <taxon>Pseudomonadati</taxon>
        <taxon>Pseudomonadota</taxon>
        <taxon>Alphaproteobacteria</taxon>
        <taxon>Hyphomicrobiales</taxon>
        <taxon>Rhizobiaceae</taxon>
        <taxon>Hoeflea</taxon>
    </lineage>
</organism>
<gene>
    <name evidence="2" type="ORF">DFR52_101935</name>
</gene>
<dbReference type="SUPFAM" id="SSF141371">
    <property type="entry name" value="PilZ domain-like"/>
    <property type="match status" value="1"/>
</dbReference>
<accession>A0A317PRY6</accession>
<keyword evidence="3" id="KW-1185">Reference proteome</keyword>
<dbReference type="OrthoDB" id="8479088at2"/>
<dbReference type="InterPro" id="IPR009875">
    <property type="entry name" value="PilZ_domain"/>
</dbReference>
<sequence>MGFISRRSNRVRTRIRATIECNGVKTRGSVLDLSEDGMCVYISDSVRAHVGHEINVLTEEMGMLSGIAQWTIFPRIGVRLNLSSNSRAKIESFYKNCAATHIRG</sequence>
<feature type="domain" description="PilZ" evidence="1">
    <location>
        <begin position="6"/>
        <end position="93"/>
    </location>
</feature>
<dbReference type="Gene3D" id="2.40.10.220">
    <property type="entry name" value="predicted glycosyltransferase like domains"/>
    <property type="match status" value="1"/>
</dbReference>
<dbReference type="EMBL" id="QGTR01000001">
    <property type="protein sequence ID" value="PWW04241.1"/>
    <property type="molecule type" value="Genomic_DNA"/>
</dbReference>